<dbReference type="EMBL" id="CP120997">
    <property type="protein sequence ID" value="WLQ36963.1"/>
    <property type="molecule type" value="Genomic_DNA"/>
</dbReference>
<protein>
    <recommendedName>
        <fullName evidence="4">Ig-like domain-containing protein</fullName>
    </recommendedName>
</protein>
<dbReference type="Proteomes" id="UP001239522">
    <property type="component" value="Chromosome"/>
</dbReference>
<feature type="signal peptide" evidence="1">
    <location>
        <begin position="1"/>
        <end position="27"/>
    </location>
</feature>
<evidence type="ECO:0008006" key="4">
    <source>
        <dbReference type="Google" id="ProtNLM"/>
    </source>
</evidence>
<gene>
    <name evidence="2" type="ORF">P8A18_27595</name>
</gene>
<name>A0ABY9HQX6_9ACTN</name>
<keyword evidence="1" id="KW-0732">Signal</keyword>
<accession>A0ABY9HQX6</accession>
<reference evidence="2 3" key="1">
    <citation type="submission" date="2023-03" db="EMBL/GenBank/DDBJ databases">
        <title>Isolation and description of six Streptomyces strains from soil environments, able to metabolize different microbial glucans.</title>
        <authorList>
            <person name="Widen T."/>
            <person name="Larsbrink J."/>
        </authorList>
    </citation>
    <scope>NUCLEOTIDE SEQUENCE [LARGE SCALE GENOMIC DNA]</scope>
    <source>
        <strain evidence="2 3">Mut1</strain>
    </source>
</reference>
<evidence type="ECO:0000256" key="1">
    <source>
        <dbReference type="SAM" id="SignalP"/>
    </source>
</evidence>
<proteinExistence type="predicted"/>
<feature type="chain" id="PRO_5046920353" description="Ig-like domain-containing protein" evidence="1">
    <location>
        <begin position="28"/>
        <end position="163"/>
    </location>
</feature>
<dbReference type="RefSeq" id="WP_306058743.1">
    <property type="nucleotide sequence ID" value="NZ_CP120997.1"/>
</dbReference>
<evidence type="ECO:0000313" key="2">
    <source>
        <dbReference type="EMBL" id="WLQ36963.1"/>
    </source>
</evidence>
<keyword evidence="3" id="KW-1185">Reference proteome</keyword>
<evidence type="ECO:0000313" key="3">
    <source>
        <dbReference type="Proteomes" id="UP001239522"/>
    </source>
</evidence>
<organism evidence="2 3">
    <name type="scientific">Streptomyces castrisilvae</name>
    <dbReference type="NCBI Taxonomy" id="3033811"/>
    <lineage>
        <taxon>Bacteria</taxon>
        <taxon>Bacillati</taxon>
        <taxon>Actinomycetota</taxon>
        <taxon>Actinomycetes</taxon>
        <taxon>Kitasatosporales</taxon>
        <taxon>Streptomycetaceae</taxon>
        <taxon>Streptomyces</taxon>
    </lineage>
</organism>
<sequence>MRLTPKLLCVTALAALVTAGASTAASAGPAASQLVDGVITAAGSTCTWTGAAADADPPAALTIDNGTVNSSLSCTGGASATLNNSPTLTFDDAAGTAASDLIDITVKQSIVTCSYQATGVGWTRDGSTRTYLNEAFTASKSSGSFLCPGSITADPGSASLTFH</sequence>